<dbReference type="EC" id="2.1.1.198" evidence="6"/>
<dbReference type="SUPFAM" id="SSF53790">
    <property type="entry name" value="Tetrapyrrole methylase"/>
    <property type="match status" value="1"/>
</dbReference>
<dbReference type="InterPro" id="IPR035996">
    <property type="entry name" value="4pyrrol_Methylase_sf"/>
</dbReference>
<evidence type="ECO:0000256" key="1">
    <source>
        <dbReference type="ARBA" id="ARBA00022490"/>
    </source>
</evidence>
<protein>
    <recommendedName>
        <fullName evidence="6">Ribosomal RNA small subunit methyltransferase I</fullName>
        <ecNumber evidence="6">2.1.1.198</ecNumber>
    </recommendedName>
    <alternativeName>
        <fullName evidence="6">16S rRNA 2'-O-ribose C1402 methyltransferase</fullName>
    </alternativeName>
    <alternativeName>
        <fullName evidence="6">rRNA (cytidine-2'-O-)-methyltransferase RsmI</fullName>
    </alternativeName>
</protein>
<dbReference type="InterPro" id="IPR018063">
    <property type="entry name" value="SAM_MeTrfase_RsmI_CS"/>
</dbReference>
<keyword evidence="3 6" id="KW-0489">Methyltransferase</keyword>
<evidence type="ECO:0000256" key="7">
    <source>
        <dbReference type="SAM" id="MobiDB-lite"/>
    </source>
</evidence>
<dbReference type="CDD" id="cd11648">
    <property type="entry name" value="RsmI"/>
    <property type="match status" value="1"/>
</dbReference>
<evidence type="ECO:0000259" key="8">
    <source>
        <dbReference type="Pfam" id="PF00590"/>
    </source>
</evidence>
<feature type="domain" description="Tetrapyrrole methylase" evidence="8">
    <location>
        <begin position="20"/>
        <end position="219"/>
    </location>
</feature>
<dbReference type="PANTHER" id="PTHR46111:SF1">
    <property type="entry name" value="RIBOSOMAL RNA SMALL SUBUNIT METHYLTRANSFERASE I"/>
    <property type="match status" value="1"/>
</dbReference>
<dbReference type="PIRSF" id="PIRSF005917">
    <property type="entry name" value="MTase_YraL"/>
    <property type="match status" value="1"/>
</dbReference>
<dbReference type="NCBIfam" id="TIGR00096">
    <property type="entry name" value="16S rRNA (cytidine(1402)-2'-O)-methyltransferase"/>
    <property type="match status" value="1"/>
</dbReference>
<dbReference type="InterPro" id="IPR014777">
    <property type="entry name" value="4pyrrole_Mease_sub1"/>
</dbReference>
<dbReference type="HAMAP" id="MF_01877">
    <property type="entry name" value="16SrRNA_methyltr_I"/>
    <property type="match status" value="1"/>
</dbReference>
<evidence type="ECO:0000256" key="5">
    <source>
        <dbReference type="ARBA" id="ARBA00022691"/>
    </source>
</evidence>
<dbReference type="PANTHER" id="PTHR46111">
    <property type="entry name" value="RIBOSOMAL RNA SMALL SUBUNIT METHYLTRANSFERASE I"/>
    <property type="match status" value="1"/>
</dbReference>
<dbReference type="InterPro" id="IPR014776">
    <property type="entry name" value="4pyrrole_Mease_sub2"/>
</dbReference>
<comment type="similarity">
    <text evidence="6">Belongs to the methyltransferase superfamily. RsmI family.</text>
</comment>
<dbReference type="Proteomes" id="UP000243688">
    <property type="component" value="Unassembled WGS sequence"/>
</dbReference>
<keyword evidence="2 6" id="KW-0698">rRNA processing</keyword>
<comment type="function">
    <text evidence="6">Catalyzes the 2'-O-methylation of the ribose of cytidine 1402 (C1402) in 16S rRNA.</text>
</comment>
<evidence type="ECO:0000256" key="4">
    <source>
        <dbReference type="ARBA" id="ARBA00022679"/>
    </source>
</evidence>
<comment type="subcellular location">
    <subcellularLocation>
        <location evidence="6">Cytoplasm</location>
    </subcellularLocation>
</comment>
<evidence type="ECO:0000256" key="6">
    <source>
        <dbReference type="HAMAP-Rule" id="MF_01877"/>
    </source>
</evidence>
<organism evidence="9 10">
    <name type="scientific">Candidatus Reconcilbacillus cellulovorans</name>
    <dbReference type="NCBI Taxonomy" id="1906605"/>
    <lineage>
        <taxon>Bacteria</taxon>
        <taxon>Bacillati</taxon>
        <taxon>Bacillota</taxon>
        <taxon>Bacilli</taxon>
        <taxon>Bacillales</taxon>
        <taxon>Paenibacillaceae</taxon>
        <taxon>Candidatus Reconcilbacillus</taxon>
    </lineage>
</organism>
<dbReference type="GO" id="GO:0005737">
    <property type="term" value="C:cytoplasm"/>
    <property type="evidence" value="ECO:0007669"/>
    <property type="project" value="UniProtKB-SubCell"/>
</dbReference>
<sequence>MRPRRVSVRRGGSVKQPGVLYVVATPIGNLEDMTFRAVRVLREADWIAAEDTRRTRALLAHFGVAGKRLVSYREQNREKAGAELICRLAEGQSVALVSDAGTPGISDPGEHLVRLAVASGIPVVPVPGANAAVAALSASGLSTSRFLFVGFLPRRGRKLAESLAELASVPATLVFFEAPHRLEETLRRMLETFGDRRIAVARELTKLHEQFFRGTIREALDELAKRPPQGEYVLVVEGAKSFGDDGPAARKSAGAEGRRSADDGRGLAERVLELERELGDRKRALKQAAEEFGVSRREAYAARLMARGGLQKATHGETGNDEGASD</sequence>
<comment type="catalytic activity">
    <reaction evidence="6">
        <text>cytidine(1402) in 16S rRNA + S-adenosyl-L-methionine = 2'-O-methylcytidine(1402) in 16S rRNA + S-adenosyl-L-homocysteine + H(+)</text>
        <dbReference type="Rhea" id="RHEA:42924"/>
        <dbReference type="Rhea" id="RHEA-COMP:10285"/>
        <dbReference type="Rhea" id="RHEA-COMP:10286"/>
        <dbReference type="ChEBI" id="CHEBI:15378"/>
        <dbReference type="ChEBI" id="CHEBI:57856"/>
        <dbReference type="ChEBI" id="CHEBI:59789"/>
        <dbReference type="ChEBI" id="CHEBI:74495"/>
        <dbReference type="ChEBI" id="CHEBI:82748"/>
        <dbReference type="EC" id="2.1.1.198"/>
    </reaction>
</comment>
<evidence type="ECO:0000313" key="9">
    <source>
        <dbReference type="EMBL" id="PDO11105.1"/>
    </source>
</evidence>
<dbReference type="EMBL" id="MOXJ01000005">
    <property type="protein sequence ID" value="PDO11105.1"/>
    <property type="molecule type" value="Genomic_DNA"/>
</dbReference>
<comment type="caution">
    <text evidence="9">The sequence shown here is derived from an EMBL/GenBank/DDBJ whole genome shotgun (WGS) entry which is preliminary data.</text>
</comment>
<dbReference type="AlphaFoldDB" id="A0A2A6E280"/>
<evidence type="ECO:0000256" key="3">
    <source>
        <dbReference type="ARBA" id="ARBA00022603"/>
    </source>
</evidence>
<dbReference type="Gene3D" id="3.40.1010.10">
    <property type="entry name" value="Cobalt-precorrin-4 Transmethylase, Domain 1"/>
    <property type="match status" value="1"/>
</dbReference>
<reference evidence="9 10" key="1">
    <citation type="submission" date="2016-12" db="EMBL/GenBank/DDBJ databases">
        <title>Candidatus Reconcilibacillus cellulovorans genome.</title>
        <authorList>
            <person name="Kolinko S."/>
            <person name="Wu Y.-W."/>
            <person name="Tachea F."/>
            <person name="Denzel E."/>
            <person name="Hiras J."/>
            <person name="Baecker N."/>
            <person name="Chan L.J."/>
            <person name="Eichorst S.A."/>
            <person name="Frey D."/>
            <person name="Adams P.D."/>
            <person name="Pray T."/>
            <person name="Tanjore D."/>
            <person name="Petzold C.J."/>
            <person name="Gladden J.M."/>
            <person name="Simmons B.A."/>
            <person name="Singer S.W."/>
        </authorList>
    </citation>
    <scope>NUCLEOTIDE SEQUENCE [LARGE SCALE GENOMIC DNA]</scope>
    <source>
        <strain evidence="9">JTherm</strain>
    </source>
</reference>
<dbReference type="InterPro" id="IPR000878">
    <property type="entry name" value="4pyrrol_Mease"/>
</dbReference>
<dbReference type="FunFam" id="3.30.950.10:FF:000002">
    <property type="entry name" value="Ribosomal RNA small subunit methyltransferase I"/>
    <property type="match status" value="1"/>
</dbReference>
<dbReference type="Gene3D" id="3.30.950.10">
    <property type="entry name" value="Methyltransferase, Cobalt-precorrin-4 Transmethylase, Domain 2"/>
    <property type="match status" value="1"/>
</dbReference>
<proteinExistence type="inferred from homology"/>
<dbReference type="Pfam" id="PF00590">
    <property type="entry name" value="TP_methylase"/>
    <property type="match status" value="1"/>
</dbReference>
<evidence type="ECO:0000313" key="10">
    <source>
        <dbReference type="Proteomes" id="UP000243688"/>
    </source>
</evidence>
<accession>A0A2A6E280</accession>
<keyword evidence="1 6" id="KW-0963">Cytoplasm</keyword>
<dbReference type="GO" id="GO:0070677">
    <property type="term" value="F:rRNA (cytosine-2'-O-)-methyltransferase activity"/>
    <property type="evidence" value="ECO:0007669"/>
    <property type="project" value="UniProtKB-UniRule"/>
</dbReference>
<keyword evidence="5 6" id="KW-0949">S-adenosyl-L-methionine</keyword>
<feature type="region of interest" description="Disordered" evidence="7">
    <location>
        <begin position="245"/>
        <end position="264"/>
    </location>
</feature>
<evidence type="ECO:0000256" key="2">
    <source>
        <dbReference type="ARBA" id="ARBA00022552"/>
    </source>
</evidence>
<dbReference type="InterPro" id="IPR008189">
    <property type="entry name" value="rRNA_ssu_MeTfrase_I"/>
</dbReference>
<gene>
    <name evidence="6" type="primary">rsmI</name>
    <name evidence="9" type="ORF">BLM47_03700</name>
</gene>
<dbReference type="FunFam" id="3.40.1010.10:FF:000007">
    <property type="entry name" value="Ribosomal RNA small subunit methyltransferase I"/>
    <property type="match status" value="1"/>
</dbReference>
<keyword evidence="4 6" id="KW-0808">Transferase</keyword>
<name>A0A2A6E280_9BACL</name>
<dbReference type="PROSITE" id="PS01296">
    <property type="entry name" value="RSMI"/>
    <property type="match status" value="1"/>
</dbReference>